<keyword evidence="9 13" id="KW-0408">Iron</keyword>
<dbReference type="GO" id="GO:0051607">
    <property type="term" value="P:defense response to virus"/>
    <property type="evidence" value="ECO:0007669"/>
    <property type="project" value="UniProtKB-KW"/>
</dbReference>
<gene>
    <name evidence="15" type="ORF">BTO30_09645</name>
</gene>
<keyword evidence="16" id="KW-1185">Reference proteome</keyword>
<keyword evidence="8 13" id="KW-0269">Exonuclease</keyword>
<proteinExistence type="inferred from homology"/>
<evidence type="ECO:0000313" key="16">
    <source>
        <dbReference type="Proteomes" id="UP000185568"/>
    </source>
</evidence>
<dbReference type="GO" id="GO:0004527">
    <property type="term" value="F:exonuclease activity"/>
    <property type="evidence" value="ECO:0007669"/>
    <property type="project" value="UniProtKB-KW"/>
</dbReference>
<evidence type="ECO:0000256" key="10">
    <source>
        <dbReference type="ARBA" id="ARBA00023014"/>
    </source>
</evidence>
<keyword evidence="12 13" id="KW-0464">Manganese</keyword>
<dbReference type="AlphaFoldDB" id="A0A1Q8Q522"/>
<comment type="cofactor">
    <cofactor evidence="1">
        <name>[4Fe-4S] cluster</name>
        <dbReference type="ChEBI" id="CHEBI:49883"/>
    </cofactor>
</comment>
<keyword evidence="7 13" id="KW-0378">Hydrolase</keyword>
<reference evidence="15 16" key="1">
    <citation type="submission" date="2016-12" db="EMBL/GenBank/DDBJ databases">
        <title>Domibacillus antri genome sequencing.</title>
        <authorList>
            <person name="Verma A."/>
            <person name="Krishnamurthi S."/>
        </authorList>
    </citation>
    <scope>NUCLEOTIDE SEQUENCE [LARGE SCALE GENOMIC DNA]</scope>
    <source>
        <strain evidence="15 16">XD80</strain>
    </source>
</reference>
<keyword evidence="5 13" id="KW-0540">Nuclease</keyword>
<sequence>MDYKQEDHYLMLSGIQHFQFCPRQWALIHIEQEWKENAKTVEGQHLHRKADNPFQREKRGPKLIVRAMPVKSDRLNISGQCDVVEFWKDQAGVPIHGTEGMYQPYPVEYKRGKPKKDWSDELQLTAQAMCLEEMLLCSVHTGYMFYNETKHRIDVEITRELRDTVERVVSEMNDYYKRRHTPKAKTGPHCKSCSLKDICLPEMLTKRSVKSYIEGRLFE</sequence>
<dbReference type="GO" id="GO:0046872">
    <property type="term" value="F:metal ion binding"/>
    <property type="evidence" value="ECO:0007669"/>
    <property type="project" value="UniProtKB-KW"/>
</dbReference>
<dbReference type="RefSeq" id="WP_075398521.1">
    <property type="nucleotide sequence ID" value="NZ_MSDU01000018.1"/>
</dbReference>
<evidence type="ECO:0000259" key="14">
    <source>
        <dbReference type="Pfam" id="PF01930"/>
    </source>
</evidence>
<comment type="similarity">
    <text evidence="2 13">Belongs to the CRISPR-associated exonuclease Cas4 family.</text>
</comment>
<dbReference type="GO" id="GO:0051536">
    <property type="term" value="F:iron-sulfur cluster binding"/>
    <property type="evidence" value="ECO:0007669"/>
    <property type="project" value="UniProtKB-KW"/>
</dbReference>
<evidence type="ECO:0000256" key="11">
    <source>
        <dbReference type="ARBA" id="ARBA00023118"/>
    </source>
</evidence>
<evidence type="ECO:0000313" key="15">
    <source>
        <dbReference type="EMBL" id="OLN22428.1"/>
    </source>
</evidence>
<evidence type="ECO:0000256" key="13">
    <source>
        <dbReference type="RuleBase" id="RU365022"/>
    </source>
</evidence>
<dbReference type="STRING" id="1714264.BTO30_09645"/>
<comment type="caution">
    <text evidence="15">The sequence shown here is derived from an EMBL/GenBank/DDBJ whole genome shotgun (WGS) entry which is preliminary data.</text>
</comment>
<evidence type="ECO:0000256" key="9">
    <source>
        <dbReference type="ARBA" id="ARBA00023004"/>
    </source>
</evidence>
<dbReference type="InterPro" id="IPR013343">
    <property type="entry name" value="CRISPR-assoc_prot_Cas4"/>
</dbReference>
<comment type="function">
    <text evidence="13">CRISPR (clustered regularly interspaced short palindromic repeat) is an adaptive immune system that provides protection against mobile genetic elements (viruses, transposable elements and conjugative plasmids). CRISPR clusters contain sequences complementary to antecedent mobile elements and target invading nucleic acids. CRISPR clusters are transcribed and processed into CRISPR RNA (crRNA).</text>
</comment>
<keyword evidence="10 13" id="KW-0411">Iron-sulfur</keyword>
<organism evidence="15 16">
    <name type="scientific">Domibacillus antri</name>
    <dbReference type="NCBI Taxonomy" id="1714264"/>
    <lineage>
        <taxon>Bacteria</taxon>
        <taxon>Bacillati</taxon>
        <taxon>Bacillota</taxon>
        <taxon>Bacilli</taxon>
        <taxon>Bacillales</taxon>
        <taxon>Bacillaceae</taxon>
        <taxon>Domibacillus</taxon>
    </lineage>
</organism>
<dbReference type="EMBL" id="MSDU01000018">
    <property type="protein sequence ID" value="OLN22428.1"/>
    <property type="molecule type" value="Genomic_DNA"/>
</dbReference>
<evidence type="ECO:0000256" key="6">
    <source>
        <dbReference type="ARBA" id="ARBA00022723"/>
    </source>
</evidence>
<evidence type="ECO:0000256" key="3">
    <source>
        <dbReference type="ARBA" id="ARBA00012768"/>
    </source>
</evidence>
<evidence type="ECO:0000256" key="2">
    <source>
        <dbReference type="ARBA" id="ARBA00009189"/>
    </source>
</evidence>
<protein>
    <recommendedName>
        <fullName evidence="4 13">CRISPR-associated exonuclease Cas4</fullName>
        <ecNumber evidence="3 13">3.1.12.1</ecNumber>
    </recommendedName>
</protein>
<evidence type="ECO:0000256" key="4">
    <source>
        <dbReference type="ARBA" id="ARBA00020049"/>
    </source>
</evidence>
<evidence type="ECO:0000256" key="12">
    <source>
        <dbReference type="ARBA" id="ARBA00023211"/>
    </source>
</evidence>
<comment type="cofactor">
    <cofactor evidence="13">
        <name>Mg(2+)</name>
        <dbReference type="ChEBI" id="CHEBI:18420"/>
    </cofactor>
    <cofactor evidence="13">
        <name>Mn(2+)</name>
        <dbReference type="ChEBI" id="CHEBI:29035"/>
    </cofactor>
    <text evidence="13">Mg(2+) or Mn(2+) required for ssDNA cleavage activity.</text>
</comment>
<evidence type="ECO:0000256" key="7">
    <source>
        <dbReference type="ARBA" id="ARBA00022801"/>
    </source>
</evidence>
<comment type="cofactor">
    <cofactor evidence="13">
        <name>iron-sulfur cluster</name>
        <dbReference type="ChEBI" id="CHEBI:30408"/>
    </cofactor>
</comment>
<evidence type="ECO:0000256" key="8">
    <source>
        <dbReference type="ARBA" id="ARBA00022839"/>
    </source>
</evidence>
<dbReference type="Pfam" id="PF01930">
    <property type="entry name" value="Cas_Cas4"/>
    <property type="match status" value="1"/>
</dbReference>
<feature type="domain" description="DUF83" evidence="14">
    <location>
        <begin position="13"/>
        <end position="200"/>
    </location>
</feature>
<dbReference type="InterPro" id="IPR051827">
    <property type="entry name" value="Cas4_exonuclease"/>
</dbReference>
<dbReference type="InterPro" id="IPR022765">
    <property type="entry name" value="Dna2/Cas4_DUF83"/>
</dbReference>
<evidence type="ECO:0000256" key="5">
    <source>
        <dbReference type="ARBA" id="ARBA00022722"/>
    </source>
</evidence>
<dbReference type="Proteomes" id="UP000185568">
    <property type="component" value="Unassembled WGS sequence"/>
</dbReference>
<dbReference type="EC" id="3.1.12.1" evidence="3 13"/>
<dbReference type="PANTHER" id="PTHR36531:SF6">
    <property type="entry name" value="DNA REPLICATION ATP-DEPENDENT HELICASE_NUCLEASE DNA2"/>
    <property type="match status" value="1"/>
</dbReference>
<keyword evidence="11 13" id="KW-0051">Antiviral defense</keyword>
<dbReference type="OrthoDB" id="9781776at2"/>
<dbReference type="InterPro" id="IPR011604">
    <property type="entry name" value="PDDEXK-like_dom_sf"/>
</dbReference>
<accession>A0A1Q8Q522</accession>
<name>A0A1Q8Q522_9BACI</name>
<dbReference type="PANTHER" id="PTHR36531">
    <property type="entry name" value="CRISPR-ASSOCIATED EXONUCLEASE CAS4"/>
    <property type="match status" value="1"/>
</dbReference>
<evidence type="ECO:0000256" key="1">
    <source>
        <dbReference type="ARBA" id="ARBA00001966"/>
    </source>
</evidence>
<dbReference type="Gene3D" id="3.90.320.10">
    <property type="match status" value="1"/>
</dbReference>
<dbReference type="NCBIfam" id="TIGR00372">
    <property type="entry name" value="cas4"/>
    <property type="match status" value="1"/>
</dbReference>
<keyword evidence="6 13" id="KW-0479">Metal-binding</keyword>